<evidence type="ECO:0000256" key="2">
    <source>
        <dbReference type="ARBA" id="ARBA00022801"/>
    </source>
</evidence>
<dbReference type="SMART" id="SM00487">
    <property type="entry name" value="DEXDc"/>
    <property type="match status" value="1"/>
</dbReference>
<feature type="domain" description="Helicase C-terminal" evidence="7">
    <location>
        <begin position="223"/>
        <end position="390"/>
    </location>
</feature>
<dbReference type="GO" id="GO:0005524">
    <property type="term" value="F:ATP binding"/>
    <property type="evidence" value="ECO:0007669"/>
    <property type="project" value="UniProtKB-KW"/>
</dbReference>
<dbReference type="EMBL" id="LT906441">
    <property type="protein sequence ID" value="SNV35411.1"/>
    <property type="molecule type" value="Genomic_DNA"/>
</dbReference>
<dbReference type="SMART" id="SM00382">
    <property type="entry name" value="AAA"/>
    <property type="match status" value="1"/>
</dbReference>
<dbReference type="Pfam" id="PF21010">
    <property type="entry name" value="HA2_C"/>
    <property type="match status" value="1"/>
</dbReference>
<dbReference type="SUPFAM" id="SSF52540">
    <property type="entry name" value="P-loop containing nucleoside triphosphate hydrolases"/>
    <property type="match status" value="1"/>
</dbReference>
<dbReference type="InterPro" id="IPR011545">
    <property type="entry name" value="DEAD/DEAH_box_helicase_dom"/>
</dbReference>
<dbReference type="FunFam" id="3.40.50.300:FF:001922">
    <property type="entry name" value="DEAH (Asp-Glu-Ala-His) box polypeptide 29"/>
    <property type="match status" value="1"/>
</dbReference>
<accession>A0A239WLN2</accession>
<dbReference type="NCBIfam" id="TIGR01967">
    <property type="entry name" value="DEAH_box_HrpA"/>
    <property type="match status" value="1"/>
</dbReference>
<organism evidence="8 9">
    <name type="scientific">Cutibacterium granulosum</name>
    <dbReference type="NCBI Taxonomy" id="33011"/>
    <lineage>
        <taxon>Bacteria</taxon>
        <taxon>Bacillati</taxon>
        <taxon>Actinomycetota</taxon>
        <taxon>Actinomycetes</taxon>
        <taxon>Propionibacteriales</taxon>
        <taxon>Propionibacteriaceae</taxon>
        <taxon>Cutibacterium</taxon>
    </lineage>
</organism>
<dbReference type="PANTHER" id="PTHR18934">
    <property type="entry name" value="ATP-DEPENDENT RNA HELICASE"/>
    <property type="match status" value="1"/>
</dbReference>
<dbReference type="InterPro" id="IPR014001">
    <property type="entry name" value="Helicase_ATP-bd"/>
</dbReference>
<dbReference type="KEGG" id="cgrn:4412665_01223"/>
<evidence type="ECO:0000259" key="6">
    <source>
        <dbReference type="PROSITE" id="PS51192"/>
    </source>
</evidence>
<gene>
    <name evidence="8" type="ORF">SAMEA4412665_01223</name>
</gene>
<evidence type="ECO:0000256" key="5">
    <source>
        <dbReference type="SAM" id="MobiDB-lite"/>
    </source>
</evidence>
<feature type="region of interest" description="Disordered" evidence="5">
    <location>
        <begin position="503"/>
        <end position="598"/>
    </location>
</feature>
<dbReference type="PROSITE" id="PS51194">
    <property type="entry name" value="HELICASE_CTER"/>
    <property type="match status" value="1"/>
</dbReference>
<dbReference type="FunFam" id="1.20.120.1080:FF:000005">
    <property type="entry name" value="ATP-dependent helicase HrpA"/>
    <property type="match status" value="1"/>
</dbReference>
<dbReference type="InterPro" id="IPR010222">
    <property type="entry name" value="RNA_helicase_HrpA"/>
</dbReference>
<dbReference type="Pfam" id="PF00270">
    <property type="entry name" value="DEAD"/>
    <property type="match status" value="1"/>
</dbReference>
<dbReference type="InterPro" id="IPR001650">
    <property type="entry name" value="Helicase_C-like"/>
</dbReference>
<feature type="compositionally biased region" description="Low complexity" evidence="5">
    <location>
        <begin position="526"/>
        <end position="536"/>
    </location>
</feature>
<evidence type="ECO:0000256" key="1">
    <source>
        <dbReference type="ARBA" id="ARBA00022741"/>
    </source>
</evidence>
<evidence type="ECO:0000256" key="3">
    <source>
        <dbReference type="ARBA" id="ARBA00022806"/>
    </source>
</evidence>
<dbReference type="Pfam" id="PF00271">
    <property type="entry name" value="Helicase_C"/>
    <property type="match status" value="1"/>
</dbReference>
<dbReference type="SMART" id="SM00847">
    <property type="entry name" value="HA2"/>
    <property type="match status" value="1"/>
</dbReference>
<dbReference type="InterPro" id="IPR024590">
    <property type="entry name" value="HrpA_C"/>
</dbReference>
<protein>
    <submittedName>
        <fullName evidence="8">ATP-dependent RNA helicase HrpA</fullName>
    </submittedName>
</protein>
<dbReference type="InterPro" id="IPR027417">
    <property type="entry name" value="P-loop_NTPase"/>
</dbReference>
<dbReference type="CDD" id="cd18791">
    <property type="entry name" value="SF2_C_RHA"/>
    <property type="match status" value="1"/>
</dbReference>
<dbReference type="GO" id="GO:0016787">
    <property type="term" value="F:hydrolase activity"/>
    <property type="evidence" value="ECO:0007669"/>
    <property type="project" value="UniProtKB-KW"/>
</dbReference>
<dbReference type="eggNOG" id="COG1643">
    <property type="taxonomic scope" value="Bacteria"/>
</dbReference>
<evidence type="ECO:0000313" key="8">
    <source>
        <dbReference type="EMBL" id="SNV35411.1"/>
    </source>
</evidence>
<dbReference type="GO" id="GO:0003724">
    <property type="term" value="F:RNA helicase activity"/>
    <property type="evidence" value="ECO:0007669"/>
    <property type="project" value="InterPro"/>
</dbReference>
<dbReference type="RefSeq" id="WP_065860903.1">
    <property type="nucleotide sequence ID" value="NZ_LT906441.1"/>
</dbReference>
<dbReference type="InterPro" id="IPR011709">
    <property type="entry name" value="DEAD-box_helicase_OB_fold"/>
</dbReference>
<proteinExistence type="predicted"/>
<evidence type="ECO:0000259" key="7">
    <source>
        <dbReference type="PROSITE" id="PS51194"/>
    </source>
</evidence>
<dbReference type="PROSITE" id="PS51192">
    <property type="entry name" value="HELICASE_ATP_BIND_1"/>
    <property type="match status" value="1"/>
</dbReference>
<sequence length="1380" mass="153679">MAVTLRNTLPDGGTIDFPPDLPISEHADEIAEAIASHQVVVVAGETGSGKTTQLPKICLGLGRTRIAHTQPRRIAARTVAERVADEMDVELGNQVGYQVRFTRHTTSDTALTVMTDGVLLAQISHDRDLRAWDTIIIDEAHERSLNIDFLLGYLKQLLSRRDDLKVIITSATIDTARFSAHFDDAPIIEVSGRTYPVEVRYRPLETQPDDPGEPVEAIDQPTGICQAVTELSREGAGDILVFLAGEREIRDAADALADLALVNTEILPLYARLSAAQQHRVFTAHQGRRIVLATNVAETSLTVPGIRYVIDPGTARISRYSSRTKVQRLPIEPISQASANQRAGRCGRVAPGICIRLYSEQDFQIRPEFTEPEILRTNLASVILQMAQARLGAINDFPFVETPDRSQINDGLRLLDELGALRSGHHDTPRLTRVGHQLAQIPIDPRMGRMILEGARRRCLREILIIVSALSIPDVRERPSDKRDEADGFHRRFTSEAALQTTLSAVDRSDDHRSGDWSTIRQRETAQAAVAATDAAGQPLRHTVHTGTRPVKPAQRANSRGKNHRDAGRDQHTQGQRTRGQHIRDKESTSPSQGIDDGGDIMSIVRLWHYLRHQRKAMGSSAFRRMCRAEYLNYLRIREWQDLHSQLKRIAKDLKLRRNDEPAEVGDIITALLSGLLSHIGLLKTSETRTSARRRGARPGPREYLGTRGSNFAINPGSVLAKHPPELVVAVELVETSRLWARNVAAIRPEWVEQVGSHLLKRSFSEPHWAASSASVVANERATLYGVPLWTDRRVNYGRIDAQVARQIFIRSALVERDWRARHDFLRNNDAVVTQAQELEDRSRQRGLMADDQALYDHYDQRIPSDIVSGSQFNAWWRRQDDKHLLDLTVDDLIEPGAVAVDQFPDTWQVGDLDLPVRYVFEPGSGHDGVTVQIPLPLLGQVPREPFTWQVPGLRQELATELVRGLPKQIRTQLVPAPDRARAALLWLADNGADHTKDFTCELARALTALTGVTIKDSDWHPENLSSHLRVGFEVLDGSGHRTAASKNVKKSQRPRTSQPRKMAHSEDLGQLQVDLAPKVAKTLTKAARTKQIHGATSWQFGAVPSHVDVRRAGVDAVGYPCLVDERDGVGTAVKETRTAADRSHGQGVVRLLMLCLPDPTKWVMAHMSNATKLSLADSPYPSVPDLLTDCRLKTVDSLARKHSDGIATIRDEKAFDSLALQVRQDQAERMAQVVEETSRILQSHAGARRALLSLPDGAARADMTSQLDDLVFCNFVSATPDPWFGYMSRWMDAVVVRAESLLLNPGRDATQMDEIDVLLGEYDELCAEQPAGRLPAQVEEVGFMIEELRVQYFAQRLRTHIPVSPKRIRQAIGQVRSQS</sequence>
<reference evidence="8 9" key="1">
    <citation type="submission" date="2017-06" db="EMBL/GenBank/DDBJ databases">
        <authorList>
            <consortium name="Pathogen Informatics"/>
        </authorList>
    </citation>
    <scope>NUCLEOTIDE SEQUENCE [LARGE SCALE GENOMIC DNA]</scope>
    <source>
        <strain evidence="8 9">NCTC11865</strain>
    </source>
</reference>
<feature type="region of interest" description="Disordered" evidence="5">
    <location>
        <begin position="1042"/>
        <end position="1069"/>
    </location>
</feature>
<evidence type="ECO:0000313" key="9">
    <source>
        <dbReference type="Proteomes" id="UP000215332"/>
    </source>
</evidence>
<dbReference type="GO" id="GO:0003723">
    <property type="term" value="F:RNA binding"/>
    <property type="evidence" value="ECO:0007669"/>
    <property type="project" value="TreeGrafter"/>
</dbReference>
<dbReference type="FunFam" id="3.40.50.300:FF:000439">
    <property type="entry name" value="ATP-dependent RNA helicase HrpA"/>
    <property type="match status" value="1"/>
</dbReference>
<name>A0A239WLN2_9ACTN</name>
<keyword evidence="4" id="KW-0067">ATP-binding</keyword>
<dbReference type="PANTHER" id="PTHR18934:SF99">
    <property type="entry name" value="ATP-DEPENDENT RNA HELICASE DHX37-RELATED"/>
    <property type="match status" value="1"/>
</dbReference>
<keyword evidence="1" id="KW-0547">Nucleotide-binding</keyword>
<keyword evidence="3 8" id="KW-0347">Helicase</keyword>
<dbReference type="Pfam" id="PF11898">
    <property type="entry name" value="DUF3418"/>
    <property type="match status" value="1"/>
</dbReference>
<keyword evidence="2" id="KW-0378">Hydrolase</keyword>
<dbReference type="Gene3D" id="1.20.120.1080">
    <property type="match status" value="1"/>
</dbReference>
<dbReference type="InterPro" id="IPR007502">
    <property type="entry name" value="Helicase-assoc_dom"/>
</dbReference>
<dbReference type="Pfam" id="PF07717">
    <property type="entry name" value="OB_NTP_bind"/>
    <property type="match status" value="1"/>
</dbReference>
<dbReference type="InterPro" id="IPR003593">
    <property type="entry name" value="AAA+_ATPase"/>
</dbReference>
<evidence type="ECO:0000256" key="4">
    <source>
        <dbReference type="ARBA" id="ARBA00022840"/>
    </source>
</evidence>
<dbReference type="Gene3D" id="3.40.50.300">
    <property type="entry name" value="P-loop containing nucleotide triphosphate hydrolases"/>
    <property type="match status" value="2"/>
</dbReference>
<dbReference type="Proteomes" id="UP000215332">
    <property type="component" value="Chromosome 1"/>
</dbReference>
<feature type="domain" description="Helicase ATP-binding" evidence="6">
    <location>
        <begin position="31"/>
        <end position="191"/>
    </location>
</feature>
<dbReference type="SMART" id="SM00490">
    <property type="entry name" value="HELICc"/>
    <property type="match status" value="1"/>
</dbReference>